<name>A0ABP6M3B5_9ACTN</name>
<evidence type="ECO:0000313" key="2">
    <source>
        <dbReference type="EMBL" id="GAA3074719.1"/>
    </source>
</evidence>
<organism evidence="2 3">
    <name type="scientific">Streptomyces glomeratus</name>
    <dbReference type="NCBI Taxonomy" id="284452"/>
    <lineage>
        <taxon>Bacteria</taxon>
        <taxon>Bacillati</taxon>
        <taxon>Actinomycetota</taxon>
        <taxon>Actinomycetes</taxon>
        <taxon>Kitasatosporales</taxon>
        <taxon>Streptomycetaceae</taxon>
        <taxon>Streptomyces</taxon>
    </lineage>
</organism>
<proteinExistence type="predicted"/>
<sequence>MTSDLSQTRHRLVTQPTENGLDAQVSTGVSTEAQNGQQPVDDSGSKCHQAVLSGDPTAAVLIAEGVYERVDDVWHGPSAGVLSVCFLEVDGPDAGSGSRLGDA</sequence>
<dbReference type="EMBL" id="BAAAUF010000084">
    <property type="protein sequence ID" value="GAA3074719.1"/>
    <property type="molecule type" value="Genomic_DNA"/>
</dbReference>
<evidence type="ECO:0000256" key="1">
    <source>
        <dbReference type="SAM" id="MobiDB-lite"/>
    </source>
</evidence>
<comment type="caution">
    <text evidence="2">The sequence shown here is derived from an EMBL/GenBank/DDBJ whole genome shotgun (WGS) entry which is preliminary data.</text>
</comment>
<reference evidence="3" key="1">
    <citation type="journal article" date="2019" name="Int. J. Syst. Evol. Microbiol.">
        <title>The Global Catalogue of Microorganisms (GCM) 10K type strain sequencing project: providing services to taxonomists for standard genome sequencing and annotation.</title>
        <authorList>
            <consortium name="The Broad Institute Genomics Platform"/>
            <consortium name="The Broad Institute Genome Sequencing Center for Infectious Disease"/>
            <person name="Wu L."/>
            <person name="Ma J."/>
        </authorList>
    </citation>
    <scope>NUCLEOTIDE SEQUENCE [LARGE SCALE GENOMIC DNA]</scope>
    <source>
        <strain evidence="3">JCM 9091</strain>
    </source>
</reference>
<evidence type="ECO:0000313" key="3">
    <source>
        <dbReference type="Proteomes" id="UP001501532"/>
    </source>
</evidence>
<accession>A0ABP6M3B5</accession>
<keyword evidence="3" id="KW-1185">Reference proteome</keyword>
<protein>
    <submittedName>
        <fullName evidence="2">Uncharacterized protein</fullName>
    </submittedName>
</protein>
<feature type="compositionally biased region" description="Polar residues" evidence="1">
    <location>
        <begin position="14"/>
        <end position="40"/>
    </location>
</feature>
<feature type="region of interest" description="Disordered" evidence="1">
    <location>
        <begin position="1"/>
        <end position="47"/>
    </location>
</feature>
<gene>
    <name evidence="2" type="ORF">GCM10010448_66430</name>
</gene>
<dbReference type="Proteomes" id="UP001501532">
    <property type="component" value="Unassembled WGS sequence"/>
</dbReference>